<dbReference type="InterPro" id="IPR050902">
    <property type="entry name" value="ABC_Transporter_SBP"/>
</dbReference>
<reference evidence="4 5" key="1">
    <citation type="journal article" date="2018" name="Nat. Biotechnol.">
        <title>A standardized bacterial taxonomy based on genome phylogeny substantially revises the tree of life.</title>
        <authorList>
            <person name="Parks D.H."/>
            <person name="Chuvochina M."/>
            <person name="Waite D.W."/>
            <person name="Rinke C."/>
            <person name="Skarshewski A."/>
            <person name="Chaumeil P.A."/>
            <person name="Hugenholtz P."/>
        </authorList>
    </citation>
    <scope>NUCLEOTIDE SEQUENCE [LARGE SCALE GENOMIC DNA]</scope>
    <source>
        <strain evidence="4">UBA8844</strain>
    </source>
</reference>
<accession>A0A3D4VBS8</accession>
<dbReference type="PANTHER" id="PTHR30535">
    <property type="entry name" value="VITAMIN B12-BINDING PROTEIN"/>
    <property type="match status" value="1"/>
</dbReference>
<sequence>MSAAPVPLDHRDWTGFVFSGRRSDTSLRVRATWRGIMAMGCAACVLVACDKTAQQAAAAAADSTAISAASTAPVTVIDDAGRTVTLAQPARRVVSLIPSATETLLALGAAEQLIARTRYDVAPEVQHLPLVGGSVDPSIEMIVSLKPELVVSWESDKRQQFRERLTALGIPIFMLRTQDTTDVFRGLANLGALTGHTPDAQRVSTALRAQLEAVRSSVQTLKVPTVMYVVFNDPPMTAGPKTFIGQLITLAGGRSIFDDAATNWPNVTMEEIVRRDPDVVVVPVGEFKAQALSRLKVMQGWRNLRAIREGRVVAVPADLLSRPSPNIGLAAEVLRSAMHPQFPSPVAEPDSIPDRAPSRDSAVKN</sequence>
<name>A0A3D4VBS8_9BACT</name>
<evidence type="ECO:0000256" key="1">
    <source>
        <dbReference type="ARBA" id="ARBA00022729"/>
    </source>
</evidence>
<dbReference type="AlphaFoldDB" id="A0A3D4VBS8"/>
<feature type="compositionally biased region" description="Basic and acidic residues" evidence="2">
    <location>
        <begin position="352"/>
        <end position="365"/>
    </location>
</feature>
<dbReference type="InterPro" id="IPR054828">
    <property type="entry name" value="Vit_B12_bind_prot"/>
</dbReference>
<comment type="caution">
    <text evidence="4">The sequence shown here is derived from an EMBL/GenBank/DDBJ whole genome shotgun (WGS) entry which is preliminary data.</text>
</comment>
<dbReference type="PANTHER" id="PTHR30535:SF34">
    <property type="entry name" value="MOLYBDATE-BINDING PROTEIN MOLA"/>
    <property type="match status" value="1"/>
</dbReference>
<dbReference type="NCBIfam" id="NF038402">
    <property type="entry name" value="TroA_like"/>
    <property type="match status" value="1"/>
</dbReference>
<dbReference type="Proteomes" id="UP000264071">
    <property type="component" value="Unassembled WGS sequence"/>
</dbReference>
<organism evidence="4 5">
    <name type="scientific">Gemmatimonas aurantiaca</name>
    <dbReference type="NCBI Taxonomy" id="173480"/>
    <lineage>
        <taxon>Bacteria</taxon>
        <taxon>Pseudomonadati</taxon>
        <taxon>Gemmatimonadota</taxon>
        <taxon>Gemmatimonadia</taxon>
        <taxon>Gemmatimonadales</taxon>
        <taxon>Gemmatimonadaceae</taxon>
        <taxon>Gemmatimonas</taxon>
    </lineage>
</organism>
<feature type="domain" description="Fe/B12 periplasmic-binding" evidence="3">
    <location>
        <begin position="92"/>
        <end position="342"/>
    </location>
</feature>
<proteinExistence type="predicted"/>
<gene>
    <name evidence="4" type="ORF">DGD08_15305</name>
</gene>
<protein>
    <recommendedName>
        <fullName evidence="3">Fe/B12 periplasmic-binding domain-containing protein</fullName>
    </recommendedName>
</protein>
<dbReference type="Gene3D" id="3.40.50.1980">
    <property type="entry name" value="Nitrogenase molybdenum iron protein domain"/>
    <property type="match status" value="2"/>
</dbReference>
<keyword evidence="1" id="KW-0732">Signal</keyword>
<dbReference type="SUPFAM" id="SSF53807">
    <property type="entry name" value="Helical backbone' metal receptor"/>
    <property type="match status" value="1"/>
</dbReference>
<evidence type="ECO:0000313" key="5">
    <source>
        <dbReference type="Proteomes" id="UP000264071"/>
    </source>
</evidence>
<dbReference type="InterPro" id="IPR002491">
    <property type="entry name" value="ABC_transptr_periplasmic_BD"/>
</dbReference>
<dbReference type="Pfam" id="PF01497">
    <property type="entry name" value="Peripla_BP_2"/>
    <property type="match status" value="1"/>
</dbReference>
<evidence type="ECO:0000259" key="3">
    <source>
        <dbReference type="PROSITE" id="PS50983"/>
    </source>
</evidence>
<evidence type="ECO:0000256" key="2">
    <source>
        <dbReference type="SAM" id="MobiDB-lite"/>
    </source>
</evidence>
<evidence type="ECO:0000313" key="4">
    <source>
        <dbReference type="EMBL" id="HCT58571.1"/>
    </source>
</evidence>
<feature type="region of interest" description="Disordered" evidence="2">
    <location>
        <begin position="340"/>
        <end position="365"/>
    </location>
</feature>
<dbReference type="GO" id="GO:0071281">
    <property type="term" value="P:cellular response to iron ion"/>
    <property type="evidence" value="ECO:0007669"/>
    <property type="project" value="TreeGrafter"/>
</dbReference>
<dbReference type="EMBL" id="DPIY01000011">
    <property type="protein sequence ID" value="HCT58571.1"/>
    <property type="molecule type" value="Genomic_DNA"/>
</dbReference>
<dbReference type="PROSITE" id="PS50983">
    <property type="entry name" value="FE_B12_PBP"/>
    <property type="match status" value="1"/>
</dbReference>